<name>A0A1X7KVV0_9BACL</name>
<feature type="transmembrane region" description="Helical" evidence="5">
    <location>
        <begin position="408"/>
        <end position="431"/>
    </location>
</feature>
<dbReference type="Pfam" id="PF00361">
    <property type="entry name" value="Proton_antipo_M"/>
    <property type="match status" value="1"/>
</dbReference>
<keyword evidence="2 5" id="KW-0812">Transmembrane</keyword>
<keyword evidence="5" id="KW-1003">Cell membrane</keyword>
<evidence type="ECO:0000256" key="2">
    <source>
        <dbReference type="ARBA" id="ARBA00022692"/>
    </source>
</evidence>
<keyword evidence="5" id="KW-0874">Quinone</keyword>
<feature type="transmembrane region" description="Helical" evidence="5">
    <location>
        <begin position="443"/>
        <end position="465"/>
    </location>
</feature>
<keyword evidence="9" id="KW-1185">Reference proteome</keyword>
<keyword evidence="5" id="KW-1278">Translocase</keyword>
<dbReference type="GO" id="GO:0005886">
    <property type="term" value="C:plasma membrane"/>
    <property type="evidence" value="ECO:0007669"/>
    <property type="project" value="UniProtKB-SubCell"/>
</dbReference>
<feature type="transmembrane region" description="Helical" evidence="5">
    <location>
        <begin position="332"/>
        <end position="354"/>
    </location>
</feature>
<dbReference type="GO" id="GO:0048038">
    <property type="term" value="F:quinone binding"/>
    <property type="evidence" value="ECO:0007669"/>
    <property type="project" value="UniProtKB-KW"/>
</dbReference>
<dbReference type="GO" id="GO:0050136">
    <property type="term" value="F:NADH dehydrogenase (quinone) (non-electrogenic) activity"/>
    <property type="evidence" value="ECO:0007669"/>
    <property type="project" value="UniProtKB-UniRule"/>
</dbReference>
<organism evidence="8 9">
    <name type="scientific">Paenibacillus aquistagni</name>
    <dbReference type="NCBI Taxonomy" id="1852522"/>
    <lineage>
        <taxon>Bacteria</taxon>
        <taxon>Bacillati</taxon>
        <taxon>Bacillota</taxon>
        <taxon>Bacilli</taxon>
        <taxon>Bacillales</taxon>
        <taxon>Paenibacillaceae</taxon>
        <taxon>Paenibacillus</taxon>
    </lineage>
</organism>
<dbReference type="EC" id="7.1.1.-" evidence="5"/>
<dbReference type="PANTHER" id="PTHR22773">
    <property type="entry name" value="NADH DEHYDROGENASE"/>
    <property type="match status" value="1"/>
</dbReference>
<proteinExistence type="inferred from homology"/>
<evidence type="ECO:0000256" key="4">
    <source>
        <dbReference type="ARBA" id="ARBA00023136"/>
    </source>
</evidence>
<evidence type="ECO:0000256" key="3">
    <source>
        <dbReference type="ARBA" id="ARBA00022989"/>
    </source>
</evidence>
<evidence type="ECO:0000313" key="8">
    <source>
        <dbReference type="EMBL" id="SMG45583.1"/>
    </source>
</evidence>
<dbReference type="Proteomes" id="UP000193834">
    <property type="component" value="Unassembled WGS sequence"/>
</dbReference>
<keyword evidence="5" id="KW-0520">NAD</keyword>
<evidence type="ECO:0000259" key="7">
    <source>
        <dbReference type="Pfam" id="PF00361"/>
    </source>
</evidence>
<feature type="transmembrane region" description="Helical" evidence="5">
    <location>
        <begin position="147"/>
        <end position="164"/>
    </location>
</feature>
<feature type="domain" description="NADH:quinone oxidoreductase/Mrp antiporter transmembrane" evidence="7">
    <location>
        <begin position="143"/>
        <end position="456"/>
    </location>
</feature>
<feature type="transmembrane region" description="Helical" evidence="5">
    <location>
        <begin position="176"/>
        <end position="198"/>
    </location>
</feature>
<reference evidence="8 9" key="1">
    <citation type="submission" date="2017-04" db="EMBL/GenBank/DDBJ databases">
        <authorList>
            <person name="Afonso C.L."/>
            <person name="Miller P.J."/>
            <person name="Scott M.A."/>
            <person name="Spackman E."/>
            <person name="Goraichik I."/>
            <person name="Dimitrov K.M."/>
            <person name="Suarez D.L."/>
            <person name="Swayne D.E."/>
        </authorList>
    </citation>
    <scope>NUCLEOTIDE SEQUENCE [LARGE SCALE GENOMIC DNA]</scope>
    <source>
        <strain evidence="8 9">11</strain>
    </source>
</reference>
<evidence type="ECO:0000313" key="9">
    <source>
        <dbReference type="Proteomes" id="UP000193834"/>
    </source>
</evidence>
<sequence length="523" mass="57112">MDTIVQPLQWSDLAVLAPELTLVLAAIIITLLDLFVPKKWNREWSGVLSLLSLGAALGFVIWTIVDRIALVQQGGTLETIQLLNHSYRVDDFALWIKVLLLIGAALIVLMSLKAPANANLGHRSEYYYLLLPAVLGAMMLASAGDLITLFIGLELISITTYILVGIKKDSRGLEGAFKYLVLGGAASAFILYGMSFLYGMSGSTNLMEIGRMLNLHAAAYEPLIYVSFVLLLVGIGFKIASAPFHMWAPEVYEASPSPIASLLAVIAKAASLVLLFRLAFNVFLRLTAADDQASDQLLFLYQDLSTIMLVLAAVSMIVGTTMALREHRVKRVLALSGIANTGYLLVPIALNMLGAGTPYSDSFASFWYYLAAYLFAVIGAFAVWIIVERQSSMREQSTFAGLYHRSPWLALAMTVFMLSLAGIPITAGFVGKLYILLGALATKALWIAVVMMLTSAVSFYVYFGFMRQMYMRQGERDKVGFAFPQQAVVVLCLAGVIGLGLIPNLPLNWIHLVFSVPADIFTQ</sequence>
<comment type="function">
    <text evidence="5">NDH-1 shuttles electrons from NADH, via FMN and iron-sulfur (Fe-S) centers, to quinones in the respiratory chain. The immediate electron acceptor for the enzyme in this species is believed to be a menaquinone. Couples the redox reaction to proton translocation (for every two electrons transferred, four hydrogen ions are translocated across the cytoplasmic membrane), and thus conserves the redox energy in a proton gradient.</text>
</comment>
<dbReference type="NCBIfam" id="TIGR01770">
    <property type="entry name" value="NDH_I_N"/>
    <property type="match status" value="1"/>
</dbReference>
<feature type="transmembrane region" description="Helical" evidence="5">
    <location>
        <begin position="47"/>
        <end position="65"/>
    </location>
</feature>
<comment type="subunit">
    <text evidence="5">NDH-1 is composed of 14 different subunits. Subunits NuoA, H, J, K, L, M, N constitute the membrane sector of the complex.</text>
</comment>
<dbReference type="InterPro" id="IPR010096">
    <property type="entry name" value="NADH-Q_OxRdtase_suN/2"/>
</dbReference>
<comment type="similarity">
    <text evidence="5">Belongs to the complex I subunit 2 family.</text>
</comment>
<feature type="transmembrane region" description="Helical" evidence="5">
    <location>
        <begin position="124"/>
        <end position="141"/>
    </location>
</feature>
<dbReference type="RefSeq" id="WP_085494931.1">
    <property type="nucleotide sequence ID" value="NZ_FXAZ01000003.1"/>
</dbReference>
<keyword evidence="3 5" id="KW-1133">Transmembrane helix</keyword>
<feature type="transmembrane region" description="Helical" evidence="5">
    <location>
        <begin position="218"/>
        <end position="240"/>
    </location>
</feature>
<accession>A0A1X7KVV0</accession>
<dbReference type="OrthoDB" id="9811718at2"/>
<protein>
    <recommendedName>
        <fullName evidence="5">NADH-quinone oxidoreductase subunit N</fullName>
        <ecNumber evidence="5">7.1.1.-</ecNumber>
    </recommendedName>
    <alternativeName>
        <fullName evidence="5">NADH dehydrogenase I subunit N</fullName>
    </alternativeName>
    <alternativeName>
        <fullName evidence="5">NDH-1 subunit N</fullName>
    </alternativeName>
</protein>
<dbReference type="STRING" id="1852522.SAMN06295960_2769"/>
<feature type="transmembrane region" description="Helical" evidence="5">
    <location>
        <begin position="15"/>
        <end position="35"/>
    </location>
</feature>
<feature type="transmembrane region" description="Helical" evidence="5">
    <location>
        <begin position="366"/>
        <end position="387"/>
    </location>
</feature>
<comment type="subcellular location">
    <subcellularLocation>
        <location evidence="1 5">Cell membrane</location>
        <topology evidence="1 5">Multi-pass membrane protein</topology>
    </subcellularLocation>
    <subcellularLocation>
        <location evidence="6">Membrane</location>
        <topology evidence="6">Multi-pass membrane protein</topology>
    </subcellularLocation>
</comment>
<feature type="transmembrane region" description="Helical" evidence="5">
    <location>
        <begin position="261"/>
        <end position="284"/>
    </location>
</feature>
<comment type="catalytic activity">
    <reaction evidence="5">
        <text>a quinone + NADH + 5 H(+)(in) = a quinol + NAD(+) + 4 H(+)(out)</text>
        <dbReference type="Rhea" id="RHEA:57888"/>
        <dbReference type="ChEBI" id="CHEBI:15378"/>
        <dbReference type="ChEBI" id="CHEBI:24646"/>
        <dbReference type="ChEBI" id="CHEBI:57540"/>
        <dbReference type="ChEBI" id="CHEBI:57945"/>
        <dbReference type="ChEBI" id="CHEBI:132124"/>
    </reaction>
</comment>
<dbReference type="GO" id="GO:0042773">
    <property type="term" value="P:ATP synthesis coupled electron transport"/>
    <property type="evidence" value="ECO:0007669"/>
    <property type="project" value="InterPro"/>
</dbReference>
<dbReference type="InterPro" id="IPR001750">
    <property type="entry name" value="ND/Mrp_TM"/>
</dbReference>
<dbReference type="EMBL" id="FXAZ01000003">
    <property type="protein sequence ID" value="SMG45583.1"/>
    <property type="molecule type" value="Genomic_DNA"/>
</dbReference>
<keyword evidence="4 5" id="KW-0472">Membrane</keyword>
<feature type="transmembrane region" description="Helical" evidence="5">
    <location>
        <begin position="304"/>
        <end position="325"/>
    </location>
</feature>
<evidence type="ECO:0000256" key="5">
    <source>
        <dbReference type="HAMAP-Rule" id="MF_00445"/>
    </source>
</evidence>
<gene>
    <name evidence="5" type="primary">nuoN</name>
    <name evidence="8" type="ORF">SAMN06295960_2769</name>
</gene>
<dbReference type="GO" id="GO:0008137">
    <property type="term" value="F:NADH dehydrogenase (ubiquinone) activity"/>
    <property type="evidence" value="ECO:0007669"/>
    <property type="project" value="InterPro"/>
</dbReference>
<evidence type="ECO:0000256" key="6">
    <source>
        <dbReference type="RuleBase" id="RU000320"/>
    </source>
</evidence>
<evidence type="ECO:0000256" key="1">
    <source>
        <dbReference type="ARBA" id="ARBA00004651"/>
    </source>
</evidence>
<dbReference type="HAMAP" id="MF_00445">
    <property type="entry name" value="NDH1_NuoN_1"/>
    <property type="match status" value="1"/>
</dbReference>
<dbReference type="AlphaFoldDB" id="A0A1X7KVV0"/>
<feature type="transmembrane region" description="Helical" evidence="5">
    <location>
        <begin position="92"/>
        <end position="112"/>
    </location>
</feature>
<keyword evidence="5" id="KW-0813">Transport</keyword>
<feature type="transmembrane region" description="Helical" evidence="5">
    <location>
        <begin position="486"/>
        <end position="505"/>
    </location>
</feature>